<organism evidence="1 2">
    <name type="scientific">Colletotrichum melonis</name>
    <dbReference type="NCBI Taxonomy" id="1209925"/>
    <lineage>
        <taxon>Eukaryota</taxon>
        <taxon>Fungi</taxon>
        <taxon>Dikarya</taxon>
        <taxon>Ascomycota</taxon>
        <taxon>Pezizomycotina</taxon>
        <taxon>Sordariomycetes</taxon>
        <taxon>Hypocreomycetidae</taxon>
        <taxon>Glomerellales</taxon>
        <taxon>Glomerellaceae</taxon>
        <taxon>Colletotrichum</taxon>
        <taxon>Colletotrichum acutatum species complex</taxon>
    </lineage>
</organism>
<dbReference type="AlphaFoldDB" id="A0AAI9UC58"/>
<sequence length="73" mass="8344">MPTALVVKGAWMASVGAFSTAWRSSRGVDVRALIGTRTLIAQLRYRMKRHQRWDDIILKVARSEVQLTCKQTR</sequence>
<dbReference type="Proteomes" id="UP001239795">
    <property type="component" value="Unassembled WGS sequence"/>
</dbReference>
<evidence type="ECO:0000313" key="2">
    <source>
        <dbReference type="Proteomes" id="UP001239795"/>
    </source>
</evidence>
<keyword evidence="2" id="KW-1185">Reference proteome</keyword>
<evidence type="ECO:0000313" key="1">
    <source>
        <dbReference type="EMBL" id="KAK1455645.1"/>
    </source>
</evidence>
<proteinExistence type="predicted"/>
<dbReference type="EMBL" id="MLGG01000024">
    <property type="protein sequence ID" value="KAK1455645.1"/>
    <property type="molecule type" value="Genomic_DNA"/>
</dbReference>
<gene>
    <name evidence="1" type="ORF">CMEL01_04405</name>
</gene>
<accession>A0AAI9UC58</accession>
<reference evidence="1 2" key="1">
    <citation type="submission" date="2016-10" db="EMBL/GenBank/DDBJ databases">
        <title>The genome sequence of Colletotrichum fioriniae PJ7.</title>
        <authorList>
            <person name="Baroncelli R."/>
        </authorList>
    </citation>
    <scope>NUCLEOTIDE SEQUENCE [LARGE SCALE GENOMIC DNA]</scope>
    <source>
        <strain evidence="1">Col 31</strain>
    </source>
</reference>
<protein>
    <submittedName>
        <fullName evidence="1">Uncharacterized protein</fullName>
    </submittedName>
</protein>
<comment type="caution">
    <text evidence="1">The sequence shown here is derived from an EMBL/GenBank/DDBJ whole genome shotgun (WGS) entry which is preliminary data.</text>
</comment>
<name>A0AAI9UC58_9PEZI</name>